<dbReference type="GO" id="GO:0016020">
    <property type="term" value="C:membrane"/>
    <property type="evidence" value="ECO:0007669"/>
    <property type="project" value="UniProtKB-SubCell"/>
</dbReference>
<dbReference type="InterPro" id="IPR002528">
    <property type="entry name" value="MATE_fam"/>
</dbReference>
<feature type="transmembrane region" description="Helical" evidence="6">
    <location>
        <begin position="451"/>
        <end position="474"/>
    </location>
</feature>
<evidence type="ECO:0000256" key="2">
    <source>
        <dbReference type="ARBA" id="ARBA00010199"/>
    </source>
</evidence>
<dbReference type="GO" id="GO:0042910">
    <property type="term" value="F:xenobiotic transmembrane transporter activity"/>
    <property type="evidence" value="ECO:0007669"/>
    <property type="project" value="InterPro"/>
</dbReference>
<evidence type="ECO:0000256" key="3">
    <source>
        <dbReference type="ARBA" id="ARBA00022692"/>
    </source>
</evidence>
<dbReference type="NCBIfam" id="TIGR00797">
    <property type="entry name" value="matE"/>
    <property type="match status" value="1"/>
</dbReference>
<feature type="transmembrane region" description="Helical" evidence="6">
    <location>
        <begin position="527"/>
        <end position="545"/>
    </location>
</feature>
<keyword evidence="3 6" id="KW-0812">Transmembrane</keyword>
<reference evidence="7" key="1">
    <citation type="submission" date="2015-07" db="EMBL/GenBank/DDBJ databases">
        <title>Transcriptome Assembly of Anthurium amnicola.</title>
        <authorList>
            <person name="Suzuki J."/>
        </authorList>
    </citation>
    <scope>NUCLEOTIDE SEQUENCE</scope>
</reference>
<dbReference type="EMBL" id="GDJX01003742">
    <property type="protein sequence ID" value="JAT64194.1"/>
    <property type="molecule type" value="Transcribed_RNA"/>
</dbReference>
<dbReference type="CDD" id="cd13136">
    <property type="entry name" value="MATE_DinF_like"/>
    <property type="match status" value="1"/>
</dbReference>
<keyword evidence="5 6" id="KW-0472">Membrane</keyword>
<protein>
    <recommendedName>
        <fullName evidence="6">Protein DETOXIFICATION</fullName>
    </recommendedName>
    <alternativeName>
        <fullName evidence="6">Multidrug and toxic compound extrusion protein</fullName>
    </alternativeName>
</protein>
<accession>A0A1D1ZBF2</accession>
<evidence type="ECO:0000256" key="4">
    <source>
        <dbReference type="ARBA" id="ARBA00022989"/>
    </source>
</evidence>
<dbReference type="InterPro" id="IPR044644">
    <property type="entry name" value="DinF-like"/>
</dbReference>
<feature type="transmembrane region" description="Helical" evidence="6">
    <location>
        <begin position="366"/>
        <end position="388"/>
    </location>
</feature>
<keyword evidence="4 6" id="KW-1133">Transmembrane helix</keyword>
<feature type="transmembrane region" description="Helical" evidence="6">
    <location>
        <begin position="557"/>
        <end position="577"/>
    </location>
</feature>
<feature type="transmembrane region" description="Helical" evidence="6">
    <location>
        <begin position="315"/>
        <end position="333"/>
    </location>
</feature>
<dbReference type="GO" id="GO:0015297">
    <property type="term" value="F:antiporter activity"/>
    <property type="evidence" value="ECO:0007669"/>
    <property type="project" value="InterPro"/>
</dbReference>
<feature type="transmembrane region" description="Helical" evidence="6">
    <location>
        <begin position="271"/>
        <end position="294"/>
    </location>
</feature>
<gene>
    <name evidence="7" type="primary">DTX45_0</name>
    <name evidence="7" type="ORF">g.51690</name>
</gene>
<dbReference type="PANTHER" id="PTHR42893:SF45">
    <property type="entry name" value="PROTEIN DETOXIFICATION 45, CHLOROPLASTIC"/>
    <property type="match status" value="1"/>
</dbReference>
<comment type="caution">
    <text evidence="6">Lacks conserved residue(s) required for the propagation of feature annotation.</text>
</comment>
<name>A0A1D1ZBF2_9ARAE</name>
<comment type="subcellular location">
    <subcellularLocation>
        <location evidence="1">Membrane</location>
        <topology evidence="1">Multi-pass membrane protein</topology>
    </subcellularLocation>
</comment>
<evidence type="ECO:0000256" key="5">
    <source>
        <dbReference type="ARBA" id="ARBA00023136"/>
    </source>
</evidence>
<evidence type="ECO:0000313" key="7">
    <source>
        <dbReference type="EMBL" id="JAT64194.1"/>
    </source>
</evidence>
<proteinExistence type="inferred from homology"/>
<dbReference type="AlphaFoldDB" id="A0A1D1ZBF2"/>
<sequence length="625" mass="66722">MECCARCRAAPAFEASPASNAAAAAAARWEGGRRRLRLGTRASAGSQLGLSSESQGAIKLRSSIRRCPAFVTTGTVCSDRCECRSVGTLNGLGSSASKFLYCTQRKHARSSRVSAAEQLEDLALEGDGAVAYHDDNLGSDESSLHDEFLRSPSTDMQAGDFRRELIILAAPAILGQAIDPLAQLMETAYIGRLGPVELASAGVSVSIFNSISKLFNMPLLSITTSFVAEDISKSPSRKLVPDMKCLEVNGGNTRLYDETEERERLPSVSSALVLAAGIGALEALALFWGSGLFLRMMGISAASPMRIPAEHFLRLRALGAPANVVTLAVQGVFRGFKDTTTPLFCVGVGNISAVILFPVLMYSLRLGVSGAAIATVASQYIATFLLLWRLSRRAVLLPPKILELDFSGYIKSGGLLLGRTLSVLFTMTLATSMAARQGPLAMAAHQICLQVWLAVSLLSDALALSAQALIASSFAKCDYERVKGITYYVLKTGVFVGVALAVILGSSFGSLAGLFTKDIEVQRIARTVILFVSASQPINALAFVFDGLHYGVSDFSYSALSMMLIGAVSSLALLYAPPIFGLPGVWFGLTLLMSLRMAAGFLRLQWKTGPWWFLQQGNHIREVAS</sequence>
<feature type="transmembrane region" description="Helical" evidence="6">
    <location>
        <begin position="494"/>
        <end position="515"/>
    </location>
</feature>
<feature type="transmembrane region" description="Helical" evidence="6">
    <location>
        <begin position="339"/>
        <end position="359"/>
    </location>
</feature>
<comment type="similarity">
    <text evidence="2 6">Belongs to the multi antimicrobial extrusion (MATE) (TC 2.A.66.1) family.</text>
</comment>
<evidence type="ECO:0000256" key="1">
    <source>
        <dbReference type="ARBA" id="ARBA00004141"/>
    </source>
</evidence>
<evidence type="ECO:0000256" key="6">
    <source>
        <dbReference type="RuleBase" id="RU004914"/>
    </source>
</evidence>
<dbReference type="PANTHER" id="PTHR42893">
    <property type="entry name" value="PROTEIN DETOXIFICATION 44, CHLOROPLASTIC-RELATED"/>
    <property type="match status" value="1"/>
</dbReference>
<dbReference type="Pfam" id="PF01554">
    <property type="entry name" value="MatE"/>
    <property type="match status" value="2"/>
</dbReference>
<organism evidence="7">
    <name type="scientific">Anthurium amnicola</name>
    <dbReference type="NCBI Taxonomy" id="1678845"/>
    <lineage>
        <taxon>Eukaryota</taxon>
        <taxon>Viridiplantae</taxon>
        <taxon>Streptophyta</taxon>
        <taxon>Embryophyta</taxon>
        <taxon>Tracheophyta</taxon>
        <taxon>Spermatophyta</taxon>
        <taxon>Magnoliopsida</taxon>
        <taxon>Liliopsida</taxon>
        <taxon>Araceae</taxon>
        <taxon>Pothoideae</taxon>
        <taxon>Potheae</taxon>
        <taxon>Anthurium</taxon>
    </lineage>
</organism>